<dbReference type="EMBL" id="MTHB01000049">
    <property type="protein sequence ID" value="OXC78833.1"/>
    <property type="molecule type" value="Genomic_DNA"/>
</dbReference>
<reference evidence="2" key="1">
    <citation type="submission" date="2017-01" db="EMBL/GenBank/DDBJ databases">
        <title>Genome Analysis of Deinococcus marmoris KOPRI26562.</title>
        <authorList>
            <person name="Kim J.H."/>
            <person name="Oh H.-M."/>
        </authorList>
    </citation>
    <scope>NUCLEOTIDE SEQUENCE [LARGE SCALE GENOMIC DNA]</scope>
    <source>
        <strain evidence="2">PAMC 26633</strain>
    </source>
</reference>
<proteinExistence type="predicted"/>
<dbReference type="CDD" id="cd00090">
    <property type="entry name" value="HTH_ARSR"/>
    <property type="match status" value="1"/>
</dbReference>
<sequence length="76" mass="8433">MRLDIVLHLSHVTEATCGELDGGRPKSSMSHHFRILREAGLVQTRVAGTVHQNTLRRAELDSRFPGLMDAILSQTP</sequence>
<evidence type="ECO:0000313" key="1">
    <source>
        <dbReference type="EMBL" id="OXC78833.1"/>
    </source>
</evidence>
<gene>
    <name evidence="1" type="ORF">BSU04_09270</name>
</gene>
<dbReference type="GO" id="GO:0006355">
    <property type="term" value="P:regulation of DNA-templated transcription"/>
    <property type="evidence" value="ECO:0007669"/>
    <property type="project" value="UniProtKB-ARBA"/>
</dbReference>
<protein>
    <submittedName>
        <fullName evidence="1">Transcriptional regulator, ArsR family</fullName>
    </submittedName>
</protein>
<dbReference type="InterPro" id="IPR036388">
    <property type="entry name" value="WH-like_DNA-bd_sf"/>
</dbReference>
<dbReference type="Gene3D" id="1.10.10.10">
    <property type="entry name" value="Winged helix-like DNA-binding domain superfamily/Winged helix DNA-binding domain"/>
    <property type="match status" value="1"/>
</dbReference>
<evidence type="ECO:0000313" key="2">
    <source>
        <dbReference type="Proteomes" id="UP000214720"/>
    </source>
</evidence>
<dbReference type="Pfam" id="PF12840">
    <property type="entry name" value="HTH_20"/>
    <property type="match status" value="1"/>
</dbReference>
<accession>A0A226X658</accession>
<dbReference type="eggNOG" id="COG0640">
    <property type="taxonomic scope" value="Bacteria"/>
</dbReference>
<dbReference type="SUPFAM" id="SSF46785">
    <property type="entry name" value="Winged helix' DNA-binding domain"/>
    <property type="match status" value="1"/>
</dbReference>
<dbReference type="Proteomes" id="UP000214720">
    <property type="component" value="Unassembled WGS sequence"/>
</dbReference>
<dbReference type="AlphaFoldDB" id="A0A226X658"/>
<name>A0A226X658_CABSO</name>
<dbReference type="InterPro" id="IPR011991">
    <property type="entry name" value="ArsR-like_HTH"/>
</dbReference>
<dbReference type="InterPro" id="IPR036390">
    <property type="entry name" value="WH_DNA-bd_sf"/>
</dbReference>
<organism evidence="1 2">
    <name type="scientific">Caballeronia sordidicola</name>
    <name type="common">Burkholderia sordidicola</name>
    <dbReference type="NCBI Taxonomy" id="196367"/>
    <lineage>
        <taxon>Bacteria</taxon>
        <taxon>Pseudomonadati</taxon>
        <taxon>Pseudomonadota</taxon>
        <taxon>Betaproteobacteria</taxon>
        <taxon>Burkholderiales</taxon>
        <taxon>Burkholderiaceae</taxon>
        <taxon>Caballeronia</taxon>
    </lineage>
</organism>
<comment type="caution">
    <text evidence="1">The sequence shown here is derived from an EMBL/GenBank/DDBJ whole genome shotgun (WGS) entry which is preliminary data.</text>
</comment>